<dbReference type="AlphaFoldDB" id="V7D7R3"/>
<reference evidence="1 2" key="1">
    <citation type="submission" date="2013-10" db="EMBL/GenBank/DDBJ databases">
        <title>Whole Genome Shotgun Sequence of Pseudomonas taiwanensis SJ9.</title>
        <authorList>
            <person name="Hong S.-J."/>
            <person name="Shin J.-H."/>
        </authorList>
    </citation>
    <scope>NUCLEOTIDE SEQUENCE [LARGE SCALE GENOMIC DNA]</scope>
    <source>
        <strain evidence="1 2">SJ9</strain>
    </source>
</reference>
<gene>
    <name evidence="1" type="ORF">O164_18385</name>
</gene>
<sequence length="245" mass="26989">MRFDAQSASAKLSSLRIPIPSSDVLDEVYQSEGDALSDAIERAQAGDHTALHYLKGIFFTILPGCVERIRVANLPQPSLPVLINIGKVEGPKFSQQLKQWSDSGCADSDIGRYLCDTYRSLHQQFSSPEEQEVLIEAAEIQSSEEPATSELSSESADKKTFVTRHVYGAKVALCFQSDTTRSGEHTIRIEAAEATASRTFNWAEKISIRKRTGNTPCVDQPGILGNCTSLDQAFALHLTTCWHRI</sequence>
<evidence type="ECO:0000313" key="1">
    <source>
        <dbReference type="EMBL" id="ESW38387.1"/>
    </source>
</evidence>
<dbReference type="Proteomes" id="UP000018511">
    <property type="component" value="Unassembled WGS sequence"/>
</dbReference>
<accession>V7D7R3</accession>
<dbReference type="EMBL" id="AXUP01000260">
    <property type="protein sequence ID" value="ESW38387.1"/>
    <property type="molecule type" value="Genomic_DNA"/>
</dbReference>
<organism evidence="1 2">
    <name type="scientific">Pseudomonas taiwanensis SJ9</name>
    <dbReference type="NCBI Taxonomy" id="1388762"/>
    <lineage>
        <taxon>Bacteria</taxon>
        <taxon>Pseudomonadati</taxon>
        <taxon>Pseudomonadota</taxon>
        <taxon>Gammaproteobacteria</taxon>
        <taxon>Pseudomonadales</taxon>
        <taxon>Pseudomonadaceae</taxon>
        <taxon>Pseudomonas</taxon>
    </lineage>
</organism>
<comment type="caution">
    <text evidence="1">The sequence shown here is derived from an EMBL/GenBank/DDBJ whole genome shotgun (WGS) entry which is preliminary data.</text>
</comment>
<evidence type="ECO:0000313" key="2">
    <source>
        <dbReference type="Proteomes" id="UP000018511"/>
    </source>
</evidence>
<name>V7D7R3_9PSED</name>
<dbReference type="RefSeq" id="WP_023662214.1">
    <property type="nucleotide sequence ID" value="NZ_AXUP01000260.1"/>
</dbReference>
<proteinExistence type="predicted"/>
<protein>
    <submittedName>
        <fullName evidence="1">Uncharacterized protein</fullName>
    </submittedName>
</protein>